<dbReference type="OrthoDB" id="5197368at2"/>
<evidence type="ECO:0000256" key="5">
    <source>
        <dbReference type="ARBA" id="ARBA00022989"/>
    </source>
</evidence>
<keyword evidence="3" id="KW-1003">Cell membrane</keyword>
<comment type="subcellular location">
    <subcellularLocation>
        <location evidence="1">Cell membrane</location>
        <topology evidence="1">Multi-pass membrane protein</topology>
    </subcellularLocation>
</comment>
<comment type="similarity">
    <text evidence="2">Belongs to the UPF0410 family.</text>
</comment>
<evidence type="ECO:0000313" key="8">
    <source>
        <dbReference type="EMBL" id="TQM62294.1"/>
    </source>
</evidence>
<evidence type="ECO:0000313" key="9">
    <source>
        <dbReference type="Proteomes" id="UP000316747"/>
    </source>
</evidence>
<keyword evidence="5 7" id="KW-1133">Transmembrane helix</keyword>
<dbReference type="PANTHER" id="PTHR33884:SF3">
    <property type="entry name" value="UPF0410 PROTEIN YMGE"/>
    <property type="match status" value="1"/>
</dbReference>
<proteinExistence type="inferred from homology"/>
<evidence type="ECO:0000256" key="2">
    <source>
        <dbReference type="ARBA" id="ARBA00011006"/>
    </source>
</evidence>
<organism evidence="8 9">
    <name type="scientific">Humibacillus xanthopallidus</name>
    <dbReference type="NCBI Taxonomy" id="412689"/>
    <lineage>
        <taxon>Bacteria</taxon>
        <taxon>Bacillati</taxon>
        <taxon>Actinomycetota</taxon>
        <taxon>Actinomycetes</taxon>
        <taxon>Micrococcales</taxon>
        <taxon>Intrasporangiaceae</taxon>
        <taxon>Humibacillus</taxon>
    </lineage>
</organism>
<dbReference type="InterPro" id="IPR007341">
    <property type="entry name" value="Transgly_assoc"/>
</dbReference>
<protein>
    <recommendedName>
        <fullName evidence="10">Membrane protein YeaQ/YmgE (Transglycosylase-associated protein family)</fullName>
    </recommendedName>
</protein>
<keyword evidence="4 7" id="KW-0812">Transmembrane</keyword>
<keyword evidence="6 7" id="KW-0472">Membrane</keyword>
<dbReference type="RefSeq" id="WP_141844408.1">
    <property type="nucleotide sequence ID" value="NZ_VFPM01000002.1"/>
</dbReference>
<reference evidence="8 9" key="1">
    <citation type="submission" date="2019-06" db="EMBL/GenBank/DDBJ databases">
        <title>Genome sequencing of plant associated microbes to promote plant fitness in Sorghum bicolor and Oryza sativa.</title>
        <authorList>
            <person name="Coleman-Derr D."/>
        </authorList>
    </citation>
    <scope>NUCLEOTIDE SEQUENCE [LARGE SCALE GENOMIC DNA]</scope>
    <source>
        <strain evidence="8 9">KV-663</strain>
    </source>
</reference>
<name>A0A543HVH7_9MICO</name>
<accession>A0A543HVH7</accession>
<dbReference type="PANTHER" id="PTHR33884">
    <property type="entry name" value="UPF0410 PROTEIN YMGE"/>
    <property type="match status" value="1"/>
</dbReference>
<evidence type="ECO:0000256" key="6">
    <source>
        <dbReference type="ARBA" id="ARBA00023136"/>
    </source>
</evidence>
<dbReference type="EMBL" id="VFPM01000002">
    <property type="protein sequence ID" value="TQM62294.1"/>
    <property type="molecule type" value="Genomic_DNA"/>
</dbReference>
<dbReference type="Proteomes" id="UP000316747">
    <property type="component" value="Unassembled WGS sequence"/>
</dbReference>
<dbReference type="GO" id="GO:0005886">
    <property type="term" value="C:plasma membrane"/>
    <property type="evidence" value="ECO:0007669"/>
    <property type="project" value="UniProtKB-SubCell"/>
</dbReference>
<dbReference type="AlphaFoldDB" id="A0A543HVH7"/>
<evidence type="ECO:0000256" key="1">
    <source>
        <dbReference type="ARBA" id="ARBA00004651"/>
    </source>
</evidence>
<feature type="transmembrane region" description="Helical" evidence="7">
    <location>
        <begin position="33"/>
        <end position="53"/>
    </location>
</feature>
<evidence type="ECO:0000256" key="7">
    <source>
        <dbReference type="SAM" id="Phobius"/>
    </source>
</evidence>
<keyword evidence="9" id="KW-1185">Reference proteome</keyword>
<sequence>MDWSIGNILWMVIGGAIIGVLARLFLPGRQAIPFWLTILAGIVGMLVGDWLAGLFGVEKTAGIDWIRHGLQLVVGMIAVGAVASIRGRRTTP</sequence>
<comment type="caution">
    <text evidence="8">The sequence shown here is derived from an EMBL/GenBank/DDBJ whole genome shotgun (WGS) entry which is preliminary data.</text>
</comment>
<feature type="transmembrane region" description="Helical" evidence="7">
    <location>
        <begin position="65"/>
        <end position="85"/>
    </location>
</feature>
<evidence type="ECO:0000256" key="3">
    <source>
        <dbReference type="ARBA" id="ARBA00022475"/>
    </source>
</evidence>
<gene>
    <name evidence="8" type="ORF">FBY41_2325</name>
</gene>
<evidence type="ECO:0008006" key="10">
    <source>
        <dbReference type="Google" id="ProtNLM"/>
    </source>
</evidence>
<evidence type="ECO:0000256" key="4">
    <source>
        <dbReference type="ARBA" id="ARBA00022692"/>
    </source>
</evidence>
<feature type="transmembrane region" description="Helical" evidence="7">
    <location>
        <begin position="6"/>
        <end position="26"/>
    </location>
</feature>